<dbReference type="PANTHER" id="PTHR43451">
    <property type="entry name" value="ACETYLTRANSFERASE (GNAT) FAMILY PROTEIN"/>
    <property type="match status" value="1"/>
</dbReference>
<gene>
    <name evidence="2" type="ORF">GGR95_002814</name>
</gene>
<dbReference type="Proteomes" id="UP000530268">
    <property type="component" value="Unassembled WGS sequence"/>
</dbReference>
<keyword evidence="3" id="KW-1185">Reference proteome</keyword>
<keyword evidence="2" id="KW-0808">Transferase</keyword>
<organism evidence="2 3">
    <name type="scientific">Sulfitobacter undariae</name>
    <dbReference type="NCBI Taxonomy" id="1563671"/>
    <lineage>
        <taxon>Bacteria</taxon>
        <taxon>Pseudomonadati</taxon>
        <taxon>Pseudomonadota</taxon>
        <taxon>Alphaproteobacteria</taxon>
        <taxon>Rhodobacterales</taxon>
        <taxon>Roseobacteraceae</taxon>
        <taxon>Sulfitobacter</taxon>
    </lineage>
</organism>
<dbReference type="InterPro" id="IPR000182">
    <property type="entry name" value="GNAT_dom"/>
</dbReference>
<dbReference type="SUPFAM" id="SSF55729">
    <property type="entry name" value="Acyl-CoA N-acyltransferases (Nat)"/>
    <property type="match status" value="1"/>
</dbReference>
<feature type="domain" description="N-acetyltransferase" evidence="1">
    <location>
        <begin position="3"/>
        <end position="148"/>
    </location>
</feature>
<dbReference type="RefSeq" id="WP_184566822.1">
    <property type="nucleotide sequence ID" value="NZ_JACIEI010000011.1"/>
</dbReference>
<comment type="caution">
    <text evidence="2">The sequence shown here is derived from an EMBL/GenBank/DDBJ whole genome shotgun (WGS) entry which is preliminary data.</text>
</comment>
<protein>
    <submittedName>
        <fullName evidence="2">N-acetylglutamate synthase-like GNAT family acetyltransferase</fullName>
    </submittedName>
</protein>
<dbReference type="Gene3D" id="3.40.630.30">
    <property type="match status" value="1"/>
</dbReference>
<dbReference type="InterPro" id="IPR016181">
    <property type="entry name" value="Acyl_CoA_acyltransferase"/>
</dbReference>
<dbReference type="EMBL" id="JACIEI010000011">
    <property type="protein sequence ID" value="MBB3995163.1"/>
    <property type="molecule type" value="Genomic_DNA"/>
</dbReference>
<dbReference type="PANTHER" id="PTHR43451:SF1">
    <property type="entry name" value="ACETYLTRANSFERASE"/>
    <property type="match status" value="1"/>
</dbReference>
<reference evidence="2 3" key="1">
    <citation type="submission" date="2020-08" db="EMBL/GenBank/DDBJ databases">
        <title>Genomic Encyclopedia of Type Strains, Phase IV (KMG-IV): sequencing the most valuable type-strain genomes for metagenomic binning, comparative biology and taxonomic classification.</title>
        <authorList>
            <person name="Goeker M."/>
        </authorList>
    </citation>
    <scope>NUCLEOTIDE SEQUENCE [LARGE SCALE GENOMIC DNA]</scope>
    <source>
        <strain evidence="2 3">DSM 102234</strain>
    </source>
</reference>
<dbReference type="CDD" id="cd04301">
    <property type="entry name" value="NAT_SF"/>
    <property type="match status" value="1"/>
</dbReference>
<dbReference type="PROSITE" id="PS51186">
    <property type="entry name" value="GNAT"/>
    <property type="match status" value="1"/>
</dbReference>
<evidence type="ECO:0000313" key="2">
    <source>
        <dbReference type="EMBL" id="MBB3995163.1"/>
    </source>
</evidence>
<name>A0A7W6H1W2_9RHOB</name>
<dbReference type="Pfam" id="PF13673">
    <property type="entry name" value="Acetyltransf_10"/>
    <property type="match status" value="1"/>
</dbReference>
<evidence type="ECO:0000259" key="1">
    <source>
        <dbReference type="PROSITE" id="PS51186"/>
    </source>
</evidence>
<dbReference type="GO" id="GO:0016747">
    <property type="term" value="F:acyltransferase activity, transferring groups other than amino-acyl groups"/>
    <property type="evidence" value="ECO:0007669"/>
    <property type="project" value="InterPro"/>
</dbReference>
<dbReference type="InterPro" id="IPR052564">
    <property type="entry name" value="N-acetyltrans/Recomb-assoc"/>
</dbReference>
<proteinExistence type="predicted"/>
<dbReference type="AlphaFoldDB" id="A0A7W6H1W2"/>
<sequence>MNFLVRSGDESDAVSAIKVLRASISELCSPDHNDDEREIAGWIANKTELAWKSWVNREDAAVYVAEIADEIVGVGMVDQCGEILLNYVRPDARFSGVSKSILNALEEFARSQHVHQCFLESTETAKNFYEKCGYQATRKGNLNLEKTL</sequence>
<accession>A0A7W6H1W2</accession>
<evidence type="ECO:0000313" key="3">
    <source>
        <dbReference type="Proteomes" id="UP000530268"/>
    </source>
</evidence>